<protein>
    <recommendedName>
        <fullName evidence="15">Phenylalanine--tRNA ligase beta subunit</fullName>
        <ecNumber evidence="15">6.1.1.20</ecNumber>
    </recommendedName>
    <alternativeName>
        <fullName evidence="15">Phenylalanyl-tRNA synthetase beta subunit</fullName>
        <shortName evidence="15">PheRS</shortName>
    </alternativeName>
</protein>
<evidence type="ECO:0000256" key="12">
    <source>
        <dbReference type="ARBA" id="ARBA00022917"/>
    </source>
</evidence>
<keyword evidence="4 15" id="KW-0963">Cytoplasm</keyword>
<dbReference type="SUPFAM" id="SSF55681">
    <property type="entry name" value="Class II aaRS and biotin synthetases"/>
    <property type="match status" value="1"/>
</dbReference>
<dbReference type="SUPFAM" id="SSF56037">
    <property type="entry name" value="PheT/TilS domain"/>
    <property type="match status" value="1"/>
</dbReference>
<comment type="similarity">
    <text evidence="2 15">Belongs to the phenylalanyl-tRNA synthetase beta subunit family. Type 1 subfamily.</text>
</comment>
<keyword evidence="11" id="KW-0694">RNA-binding</keyword>
<dbReference type="InterPro" id="IPR004532">
    <property type="entry name" value="Phe-tRNA-ligase_IIc_bsu_bact"/>
</dbReference>
<keyword evidence="12 15" id="KW-0648">Protein biosynthesis</keyword>
<dbReference type="InterPro" id="IPR041616">
    <property type="entry name" value="PheRS_beta_core"/>
</dbReference>
<keyword evidence="9 15" id="KW-0067">ATP-binding</keyword>
<evidence type="ECO:0000256" key="11">
    <source>
        <dbReference type="ARBA" id="ARBA00022884"/>
    </source>
</evidence>
<reference evidence="19" key="1">
    <citation type="submission" date="2021-12" db="EMBL/GenBank/DDBJ databases">
        <title>Alicyclobacillaceae gen. nov., sp. nov., isolated from chalcocite enrichment system.</title>
        <authorList>
            <person name="Jiang Z."/>
        </authorList>
    </citation>
    <scope>NUCLEOTIDE SEQUENCE</scope>
    <source>
        <strain evidence="19">MYW30-H2</strain>
    </source>
</reference>
<dbReference type="NCBIfam" id="NF045760">
    <property type="entry name" value="YtpR"/>
    <property type="match status" value="1"/>
</dbReference>
<dbReference type="Pfam" id="PF03147">
    <property type="entry name" value="FDX-ACB"/>
    <property type="match status" value="1"/>
</dbReference>
<dbReference type="InterPro" id="IPR036690">
    <property type="entry name" value="Fdx_antiC-bd_sf"/>
</dbReference>
<evidence type="ECO:0000256" key="9">
    <source>
        <dbReference type="ARBA" id="ARBA00022840"/>
    </source>
</evidence>
<evidence type="ECO:0000256" key="2">
    <source>
        <dbReference type="ARBA" id="ARBA00008653"/>
    </source>
</evidence>
<evidence type="ECO:0000256" key="5">
    <source>
        <dbReference type="ARBA" id="ARBA00022555"/>
    </source>
</evidence>
<dbReference type="InterPro" id="IPR033714">
    <property type="entry name" value="tRNA_bind_bactPheRS"/>
</dbReference>
<dbReference type="GO" id="GO:0004826">
    <property type="term" value="F:phenylalanine-tRNA ligase activity"/>
    <property type="evidence" value="ECO:0007669"/>
    <property type="project" value="UniProtKB-EC"/>
</dbReference>
<feature type="binding site" evidence="15">
    <location>
        <position position="465"/>
    </location>
    <ligand>
        <name>Mg(2+)</name>
        <dbReference type="ChEBI" id="CHEBI:18420"/>
        <note>shared with alpha subunit</note>
    </ligand>
</feature>
<comment type="subunit">
    <text evidence="3 15">Tetramer of two alpha and two beta subunits.</text>
</comment>
<feature type="binding site" evidence="15">
    <location>
        <position position="459"/>
    </location>
    <ligand>
        <name>Mg(2+)</name>
        <dbReference type="ChEBI" id="CHEBI:18420"/>
        <note>shared with alpha subunit</note>
    </ligand>
</feature>
<feature type="domain" description="FDX-ACB" evidence="18">
    <location>
        <begin position="712"/>
        <end position="805"/>
    </location>
</feature>
<dbReference type="Gene3D" id="3.30.70.380">
    <property type="entry name" value="Ferrodoxin-fold anticodon-binding domain"/>
    <property type="match status" value="1"/>
</dbReference>
<evidence type="ECO:0000259" key="16">
    <source>
        <dbReference type="SMART" id="SM00873"/>
    </source>
</evidence>
<evidence type="ECO:0000259" key="18">
    <source>
        <dbReference type="SMART" id="SM00896"/>
    </source>
</evidence>
<evidence type="ECO:0000256" key="6">
    <source>
        <dbReference type="ARBA" id="ARBA00022598"/>
    </source>
</evidence>
<dbReference type="NCBIfam" id="TIGR00472">
    <property type="entry name" value="pheT_bact"/>
    <property type="match status" value="1"/>
</dbReference>
<name>A0ABY4CQB9_9BACL</name>
<dbReference type="InterPro" id="IPR045060">
    <property type="entry name" value="Phe-tRNA-ligase_IIc_bsu"/>
</dbReference>
<dbReference type="PANTHER" id="PTHR10947:SF0">
    <property type="entry name" value="PHENYLALANINE--TRNA LIGASE BETA SUBUNIT"/>
    <property type="match status" value="1"/>
</dbReference>
<dbReference type="SUPFAM" id="SSF54991">
    <property type="entry name" value="Anticodon-binding domain of PheRS"/>
    <property type="match status" value="1"/>
</dbReference>
<dbReference type="HAMAP" id="MF_00283">
    <property type="entry name" value="Phe_tRNA_synth_beta1"/>
    <property type="match status" value="1"/>
</dbReference>
<dbReference type="Pfam" id="PF01588">
    <property type="entry name" value="tRNA_bind"/>
    <property type="match status" value="1"/>
</dbReference>
<evidence type="ECO:0000256" key="7">
    <source>
        <dbReference type="ARBA" id="ARBA00022723"/>
    </source>
</evidence>
<dbReference type="Pfam" id="PF03484">
    <property type="entry name" value="B5"/>
    <property type="match status" value="1"/>
</dbReference>
<evidence type="ECO:0000256" key="8">
    <source>
        <dbReference type="ARBA" id="ARBA00022741"/>
    </source>
</evidence>
<evidence type="ECO:0000256" key="10">
    <source>
        <dbReference type="ARBA" id="ARBA00022842"/>
    </source>
</evidence>
<dbReference type="Proteomes" id="UP000830167">
    <property type="component" value="Chromosome"/>
</dbReference>
<evidence type="ECO:0000259" key="17">
    <source>
        <dbReference type="SMART" id="SM00874"/>
    </source>
</evidence>
<dbReference type="EMBL" id="CP089291">
    <property type="protein sequence ID" value="UOF92695.1"/>
    <property type="molecule type" value="Genomic_DNA"/>
</dbReference>
<dbReference type="InterPro" id="IPR005146">
    <property type="entry name" value="B3/B4_tRNA-bd"/>
</dbReference>
<dbReference type="Gene3D" id="3.30.56.10">
    <property type="match status" value="2"/>
</dbReference>
<dbReference type="Pfam" id="PF03483">
    <property type="entry name" value="B3_4"/>
    <property type="match status" value="1"/>
</dbReference>
<dbReference type="InterPro" id="IPR020825">
    <property type="entry name" value="Phe-tRNA_synthase-like_B3/B4"/>
</dbReference>
<evidence type="ECO:0000256" key="3">
    <source>
        <dbReference type="ARBA" id="ARBA00011209"/>
    </source>
</evidence>
<keyword evidence="8 15" id="KW-0547">Nucleotide-binding</keyword>
<dbReference type="SUPFAM" id="SSF46955">
    <property type="entry name" value="Putative DNA-binding domain"/>
    <property type="match status" value="1"/>
</dbReference>
<dbReference type="SMART" id="SM00873">
    <property type="entry name" value="B3_4"/>
    <property type="match status" value="1"/>
</dbReference>
<evidence type="ECO:0000313" key="20">
    <source>
        <dbReference type="Proteomes" id="UP000830167"/>
    </source>
</evidence>
<dbReference type="InterPro" id="IPR009061">
    <property type="entry name" value="DNA-bd_dom_put_sf"/>
</dbReference>
<dbReference type="SMART" id="SM00896">
    <property type="entry name" value="FDX-ACB"/>
    <property type="match status" value="1"/>
</dbReference>
<dbReference type="Gene3D" id="2.40.50.140">
    <property type="entry name" value="Nucleic acid-binding proteins"/>
    <property type="match status" value="1"/>
</dbReference>
<feature type="domain" description="B5" evidence="17">
    <location>
        <begin position="407"/>
        <end position="476"/>
    </location>
</feature>
<evidence type="ECO:0000256" key="13">
    <source>
        <dbReference type="ARBA" id="ARBA00023146"/>
    </source>
</evidence>
<dbReference type="Gene3D" id="3.50.40.10">
    <property type="entry name" value="Phenylalanyl-trna Synthetase, Chain B, domain 3"/>
    <property type="match status" value="1"/>
</dbReference>
<dbReference type="InterPro" id="IPR002547">
    <property type="entry name" value="tRNA-bd_dom"/>
</dbReference>
<dbReference type="CDD" id="cd02796">
    <property type="entry name" value="tRNA_bind_bactPheRS"/>
    <property type="match status" value="1"/>
</dbReference>
<keyword evidence="7 15" id="KW-0479">Metal-binding</keyword>
<evidence type="ECO:0000256" key="4">
    <source>
        <dbReference type="ARBA" id="ARBA00022490"/>
    </source>
</evidence>
<feature type="binding site" evidence="15">
    <location>
        <position position="469"/>
    </location>
    <ligand>
        <name>Mg(2+)</name>
        <dbReference type="ChEBI" id="CHEBI:18420"/>
        <note>shared with alpha subunit</note>
    </ligand>
</feature>
<gene>
    <name evidence="15 19" type="primary">pheT</name>
    <name evidence="19" type="ORF">LSG31_11325</name>
</gene>
<accession>A0ABY4CQB9</accession>
<evidence type="ECO:0000256" key="1">
    <source>
        <dbReference type="ARBA" id="ARBA00004496"/>
    </source>
</evidence>
<keyword evidence="5" id="KW-0820">tRNA-binding</keyword>
<dbReference type="PANTHER" id="PTHR10947">
    <property type="entry name" value="PHENYLALANYL-TRNA SYNTHETASE BETA CHAIN AND LEUCINE-RICH REPEAT-CONTAINING PROTEIN 47"/>
    <property type="match status" value="1"/>
</dbReference>
<feature type="domain" description="B3/B4 tRNA-binding" evidence="16">
    <location>
        <begin position="217"/>
        <end position="390"/>
    </location>
</feature>
<comment type="subcellular location">
    <subcellularLocation>
        <location evidence="1 15">Cytoplasm</location>
    </subcellularLocation>
</comment>
<dbReference type="EC" id="6.1.1.20" evidence="15"/>
<keyword evidence="13 15" id="KW-0030">Aminoacyl-tRNA synthetase</keyword>
<evidence type="ECO:0000256" key="14">
    <source>
        <dbReference type="ARBA" id="ARBA00049255"/>
    </source>
</evidence>
<organism evidence="19 20">
    <name type="scientific">Fodinisporobacter ferrooxydans</name>
    <dbReference type="NCBI Taxonomy" id="2901836"/>
    <lineage>
        <taxon>Bacteria</taxon>
        <taxon>Bacillati</taxon>
        <taxon>Bacillota</taxon>
        <taxon>Bacilli</taxon>
        <taxon>Bacillales</taxon>
        <taxon>Alicyclobacillaceae</taxon>
        <taxon>Fodinisporobacter</taxon>
    </lineage>
</organism>
<evidence type="ECO:0000313" key="19">
    <source>
        <dbReference type="EMBL" id="UOF92695.1"/>
    </source>
</evidence>
<dbReference type="RefSeq" id="WP_347439365.1">
    <property type="nucleotide sequence ID" value="NZ_CP089291.1"/>
</dbReference>
<dbReference type="InterPro" id="IPR005121">
    <property type="entry name" value="Fdx_antiC-bd"/>
</dbReference>
<dbReference type="Gene3D" id="3.30.930.10">
    <property type="entry name" value="Bira Bifunctional Protein, Domain 2"/>
    <property type="match status" value="1"/>
</dbReference>
<sequence>MKITYKWLQEYVSLEDISPEQLADVLTNRGIPVETIEYRNQGVDGVVVGEVLATEQHPNADRLKVCQVNVGNSEHLQIVCGAPNVKPGQKVPVALVGAKLPGLEIKKAKLRGVESQGMLCSAKELGLETKLLPKEQTEGLFILPVDAPIGESIVTYLELDDCILDLELTPNRSDCLSMRGVAYEVAAILNRNIHMPKISCHVDEQVSPLHVRIDSENCRYYAGQVADGVKIGPSPIWMQMRLLSVGVRPISNIVDITNYVMFEYGQPLHAFDWQTIADQTIVVRQARQEENLMTLDGQHRTLDDTMLVIADPHKAIGLAGVMGGENSEVTSATERIVIESAVFDSIVVRKTGKALGLRSEAQSRFEKGIDPAIVNEALQRATALMASYAGAVPIGKAVTAGILPKLEKRIELSADKANDFLGTNLPPLQIHGILQALGFGVEDAGAGVCFVDVPSRRMDITLPVDLIEEVARMYGYDEIPTTMPVAPTNQGFLTEEQKIRRRIRESFISEGLQEVFTYVFVNEQSLQKLGSSLESFGKPIRLALPMSEERSVLRTSLLPSLLEVVQYNANRKHANLRLFEIGKVYTSKSETLTELPQERYQIAAVLTGKITSEAVGSEARIVDFYDAKGVVETVFESIGIEQITFVPESQISYLHPARTARILWQNHSVGVIGALHPSVEESFDVPSAYYIELDLESLLKACKGAITFVPMPKYPAIVRDIAVVIDRQIHASSLLNTIRNAGGEWVRQVKIFDVFESAQIGEHKKSVAITIEYRSDQRTLTDEEVQNVHQTILDTLFREYQAQLRA</sequence>
<keyword evidence="20" id="KW-1185">Reference proteome</keyword>
<dbReference type="SMART" id="SM00874">
    <property type="entry name" value="B5"/>
    <property type="match status" value="1"/>
</dbReference>
<dbReference type="InterPro" id="IPR012340">
    <property type="entry name" value="NA-bd_OB-fold"/>
</dbReference>
<keyword evidence="6 15" id="KW-0436">Ligase</keyword>
<dbReference type="InterPro" id="IPR005147">
    <property type="entry name" value="tRNA_synthase_B5-dom"/>
</dbReference>
<dbReference type="Pfam" id="PF17759">
    <property type="entry name" value="tRNA_synthFbeta"/>
    <property type="match status" value="1"/>
</dbReference>
<proteinExistence type="inferred from homology"/>
<comment type="cofactor">
    <cofactor evidence="15">
        <name>Mg(2+)</name>
        <dbReference type="ChEBI" id="CHEBI:18420"/>
    </cofactor>
    <text evidence="15">Binds 2 magnesium ions per tetramer.</text>
</comment>
<dbReference type="InterPro" id="IPR045864">
    <property type="entry name" value="aa-tRNA-synth_II/BPL/LPL"/>
</dbReference>
<keyword evidence="10 15" id="KW-0460">Magnesium</keyword>
<dbReference type="CDD" id="cd00769">
    <property type="entry name" value="PheRS_beta_core"/>
    <property type="match status" value="1"/>
</dbReference>
<feature type="binding site" evidence="15">
    <location>
        <position position="468"/>
    </location>
    <ligand>
        <name>Mg(2+)</name>
        <dbReference type="ChEBI" id="CHEBI:18420"/>
        <note>shared with alpha subunit</note>
    </ligand>
</feature>
<comment type="catalytic activity">
    <reaction evidence="14 15">
        <text>tRNA(Phe) + L-phenylalanine + ATP = L-phenylalanyl-tRNA(Phe) + AMP + diphosphate + H(+)</text>
        <dbReference type="Rhea" id="RHEA:19413"/>
        <dbReference type="Rhea" id="RHEA-COMP:9668"/>
        <dbReference type="Rhea" id="RHEA-COMP:9699"/>
        <dbReference type="ChEBI" id="CHEBI:15378"/>
        <dbReference type="ChEBI" id="CHEBI:30616"/>
        <dbReference type="ChEBI" id="CHEBI:33019"/>
        <dbReference type="ChEBI" id="CHEBI:58095"/>
        <dbReference type="ChEBI" id="CHEBI:78442"/>
        <dbReference type="ChEBI" id="CHEBI:78531"/>
        <dbReference type="ChEBI" id="CHEBI:456215"/>
        <dbReference type="EC" id="6.1.1.20"/>
    </reaction>
</comment>
<dbReference type="SUPFAM" id="SSF50249">
    <property type="entry name" value="Nucleic acid-binding proteins"/>
    <property type="match status" value="1"/>
</dbReference>
<evidence type="ECO:0000256" key="15">
    <source>
        <dbReference type="HAMAP-Rule" id="MF_00283"/>
    </source>
</evidence>